<protein>
    <recommendedName>
        <fullName evidence="6">nicotinamidase</fullName>
        <ecNumber evidence="6">3.5.1.19</ecNumber>
    </recommendedName>
    <alternativeName>
        <fullName evidence="7">Nicotinamide deamidase</fullName>
    </alternativeName>
</protein>
<evidence type="ECO:0000256" key="2">
    <source>
        <dbReference type="ARBA" id="ARBA00022642"/>
    </source>
</evidence>
<dbReference type="AlphaFoldDB" id="A0A9P9ARJ1"/>
<evidence type="ECO:0000313" key="10">
    <source>
        <dbReference type="EMBL" id="KAH6887756.1"/>
    </source>
</evidence>
<dbReference type="Gene3D" id="3.40.50.850">
    <property type="entry name" value="Isochorismatase-like"/>
    <property type="match status" value="1"/>
</dbReference>
<dbReference type="Pfam" id="PF00857">
    <property type="entry name" value="Isochorismatase"/>
    <property type="match status" value="1"/>
</dbReference>
<keyword evidence="4" id="KW-0378">Hydrolase</keyword>
<name>A0A9P9ARJ1_9HYPO</name>
<evidence type="ECO:0000256" key="6">
    <source>
        <dbReference type="ARBA" id="ARBA00039017"/>
    </source>
</evidence>
<dbReference type="InterPro" id="IPR052347">
    <property type="entry name" value="Isochorismatase_Nicotinamidase"/>
</dbReference>
<evidence type="ECO:0000256" key="7">
    <source>
        <dbReference type="ARBA" id="ARBA00043224"/>
    </source>
</evidence>
<reference evidence="10 11" key="1">
    <citation type="journal article" date="2021" name="Nat. Commun.">
        <title>Genetic determinants of endophytism in the Arabidopsis root mycobiome.</title>
        <authorList>
            <person name="Mesny F."/>
            <person name="Miyauchi S."/>
            <person name="Thiergart T."/>
            <person name="Pickel B."/>
            <person name="Atanasova L."/>
            <person name="Karlsson M."/>
            <person name="Huettel B."/>
            <person name="Barry K.W."/>
            <person name="Haridas S."/>
            <person name="Chen C."/>
            <person name="Bauer D."/>
            <person name="Andreopoulos W."/>
            <person name="Pangilinan J."/>
            <person name="LaButti K."/>
            <person name="Riley R."/>
            <person name="Lipzen A."/>
            <person name="Clum A."/>
            <person name="Drula E."/>
            <person name="Henrissat B."/>
            <person name="Kohler A."/>
            <person name="Grigoriev I.V."/>
            <person name="Martin F.M."/>
            <person name="Hacquard S."/>
        </authorList>
    </citation>
    <scope>NUCLEOTIDE SEQUENCE [LARGE SCALE GENOMIC DNA]</scope>
    <source>
        <strain evidence="10 11">MPI-CAGE-CH-0241</strain>
    </source>
</reference>
<evidence type="ECO:0000256" key="8">
    <source>
        <dbReference type="SAM" id="MobiDB-lite"/>
    </source>
</evidence>
<feature type="compositionally biased region" description="Pro residues" evidence="8">
    <location>
        <begin position="10"/>
        <end position="22"/>
    </location>
</feature>
<dbReference type="SUPFAM" id="SSF52499">
    <property type="entry name" value="Isochorismatase-like hydrolases"/>
    <property type="match status" value="1"/>
</dbReference>
<evidence type="ECO:0000259" key="9">
    <source>
        <dbReference type="Pfam" id="PF00857"/>
    </source>
</evidence>
<accession>A0A9P9ARJ1</accession>
<evidence type="ECO:0000256" key="1">
    <source>
        <dbReference type="ARBA" id="ARBA00006336"/>
    </source>
</evidence>
<dbReference type="EMBL" id="JAGPYM010000014">
    <property type="protein sequence ID" value="KAH6887756.1"/>
    <property type="molecule type" value="Genomic_DNA"/>
</dbReference>
<dbReference type="GO" id="GO:0019363">
    <property type="term" value="P:pyridine nucleotide biosynthetic process"/>
    <property type="evidence" value="ECO:0007669"/>
    <property type="project" value="UniProtKB-KW"/>
</dbReference>
<keyword evidence="11" id="KW-1185">Reference proteome</keyword>
<comment type="similarity">
    <text evidence="1">Belongs to the isochorismatase family.</text>
</comment>
<dbReference type="Proteomes" id="UP000777438">
    <property type="component" value="Unassembled WGS sequence"/>
</dbReference>
<feature type="domain" description="Isochorismatase-like" evidence="9">
    <location>
        <begin position="24"/>
        <end position="229"/>
    </location>
</feature>
<evidence type="ECO:0000256" key="3">
    <source>
        <dbReference type="ARBA" id="ARBA00022723"/>
    </source>
</evidence>
<dbReference type="InterPro" id="IPR000868">
    <property type="entry name" value="Isochorismatase-like_dom"/>
</dbReference>
<evidence type="ECO:0000256" key="4">
    <source>
        <dbReference type="ARBA" id="ARBA00022801"/>
    </source>
</evidence>
<evidence type="ECO:0000313" key="11">
    <source>
        <dbReference type="Proteomes" id="UP000777438"/>
    </source>
</evidence>
<organism evidence="10 11">
    <name type="scientific">Thelonectria olida</name>
    <dbReference type="NCBI Taxonomy" id="1576542"/>
    <lineage>
        <taxon>Eukaryota</taxon>
        <taxon>Fungi</taxon>
        <taxon>Dikarya</taxon>
        <taxon>Ascomycota</taxon>
        <taxon>Pezizomycotina</taxon>
        <taxon>Sordariomycetes</taxon>
        <taxon>Hypocreomycetidae</taxon>
        <taxon>Hypocreales</taxon>
        <taxon>Nectriaceae</taxon>
        <taxon>Thelonectria</taxon>
    </lineage>
</organism>
<feature type="region of interest" description="Disordered" evidence="8">
    <location>
        <begin position="1"/>
        <end position="22"/>
    </location>
</feature>
<gene>
    <name evidence="10" type="ORF">B0T10DRAFT_490292</name>
</gene>
<keyword evidence="3" id="KW-0479">Metal-binding</keyword>
<dbReference type="EC" id="3.5.1.19" evidence="6"/>
<dbReference type="InterPro" id="IPR036380">
    <property type="entry name" value="Isochorismatase-like_sf"/>
</dbReference>
<dbReference type="GO" id="GO:0008936">
    <property type="term" value="F:nicotinamidase activity"/>
    <property type="evidence" value="ECO:0007669"/>
    <property type="project" value="UniProtKB-EC"/>
</dbReference>
<evidence type="ECO:0000256" key="5">
    <source>
        <dbReference type="ARBA" id="ARBA00037900"/>
    </source>
</evidence>
<keyword evidence="2" id="KW-0662">Pyridine nucleotide biosynthesis</keyword>
<sequence length="240" mass="26225">MLHQTEVPPTKAPPPKRPPPFKPALLVVDFQEDFCPPNGSLAVPNGRSIASPINHLLSLPFPLKIATKDFHPASHVSFSANHPNTTPFTSTTTIVHPDDPSRSYTTTLWPVHCVQNTPGCALVPELDTSNVHAVIEKGQDERVEMYSAFYDPFRLSDSGLASFMWVNGVTHVFVVGLAGDYCVKATAEHAVEEGYTTYIVEEATKPVTPDKWDECKRGIEAKGVTFISMDGEEVARVAAL</sequence>
<dbReference type="OrthoDB" id="3341310at2759"/>
<comment type="caution">
    <text evidence="10">The sequence shown here is derived from an EMBL/GenBank/DDBJ whole genome shotgun (WGS) entry which is preliminary data.</text>
</comment>
<proteinExistence type="inferred from homology"/>
<dbReference type="GO" id="GO:0046872">
    <property type="term" value="F:metal ion binding"/>
    <property type="evidence" value="ECO:0007669"/>
    <property type="project" value="UniProtKB-KW"/>
</dbReference>
<dbReference type="PANTHER" id="PTHR11080">
    <property type="entry name" value="PYRAZINAMIDASE/NICOTINAMIDASE"/>
    <property type="match status" value="1"/>
</dbReference>
<comment type="pathway">
    <text evidence="5">Cofactor biosynthesis; nicotinate biosynthesis; nicotinate from nicotinamide: step 1/1.</text>
</comment>
<dbReference type="PANTHER" id="PTHR11080:SF2">
    <property type="entry name" value="LD05707P"/>
    <property type="match status" value="1"/>
</dbReference>
<dbReference type="CDD" id="cd01011">
    <property type="entry name" value="nicotinamidase"/>
    <property type="match status" value="1"/>
</dbReference>